<dbReference type="Pfam" id="PF13649">
    <property type="entry name" value="Methyltransf_25"/>
    <property type="match status" value="1"/>
</dbReference>
<feature type="domain" description="Methyltransferase" evidence="1">
    <location>
        <begin position="54"/>
        <end position="144"/>
    </location>
</feature>
<dbReference type="EMBL" id="JAAOYM010000001">
    <property type="protein sequence ID" value="NIJ12109.1"/>
    <property type="molecule type" value="Genomic_DNA"/>
</dbReference>
<dbReference type="Proteomes" id="UP000545493">
    <property type="component" value="Unassembled WGS sequence"/>
</dbReference>
<name>A0A7X5UQ04_9PSEU</name>
<keyword evidence="3" id="KW-1185">Reference proteome</keyword>
<gene>
    <name evidence="2" type="ORF">FHU38_002453</name>
</gene>
<dbReference type="RefSeq" id="WP_167170393.1">
    <property type="nucleotide sequence ID" value="NZ_JAAOYM010000001.1"/>
</dbReference>
<evidence type="ECO:0000259" key="1">
    <source>
        <dbReference type="Pfam" id="PF13649"/>
    </source>
</evidence>
<dbReference type="Gene3D" id="3.40.50.150">
    <property type="entry name" value="Vaccinia Virus protein VP39"/>
    <property type="match status" value="1"/>
</dbReference>
<dbReference type="InterPro" id="IPR050508">
    <property type="entry name" value="Methyltransf_Superfamily"/>
</dbReference>
<dbReference type="CDD" id="cd02440">
    <property type="entry name" value="AdoMet_MTases"/>
    <property type="match status" value="1"/>
</dbReference>
<dbReference type="SUPFAM" id="SSF53335">
    <property type="entry name" value="S-adenosyl-L-methionine-dependent methyltransferases"/>
    <property type="match status" value="1"/>
</dbReference>
<dbReference type="GO" id="GO:0032259">
    <property type="term" value="P:methylation"/>
    <property type="evidence" value="ECO:0007669"/>
    <property type="project" value="UniProtKB-KW"/>
</dbReference>
<evidence type="ECO:0000313" key="3">
    <source>
        <dbReference type="Proteomes" id="UP000545493"/>
    </source>
</evidence>
<proteinExistence type="predicted"/>
<dbReference type="InterPro" id="IPR041698">
    <property type="entry name" value="Methyltransf_25"/>
</dbReference>
<evidence type="ECO:0000313" key="2">
    <source>
        <dbReference type="EMBL" id="NIJ12109.1"/>
    </source>
</evidence>
<dbReference type="InterPro" id="IPR029063">
    <property type="entry name" value="SAM-dependent_MTases_sf"/>
</dbReference>
<keyword evidence="2" id="KW-0489">Methyltransferase</keyword>
<dbReference type="AlphaFoldDB" id="A0A7X5UQ04"/>
<accession>A0A7X5UQ04</accession>
<protein>
    <submittedName>
        <fullName evidence="2">SAM-dependent methyltransferase</fullName>
    </submittedName>
</protein>
<reference evidence="2 3" key="1">
    <citation type="submission" date="2020-03" db="EMBL/GenBank/DDBJ databases">
        <title>Sequencing the genomes of 1000 actinobacteria strains.</title>
        <authorList>
            <person name="Klenk H.-P."/>
        </authorList>
    </citation>
    <scope>NUCLEOTIDE SEQUENCE [LARGE SCALE GENOMIC DNA]</scope>
    <source>
        <strain evidence="2 3">DSM 45685</strain>
    </source>
</reference>
<dbReference type="PANTHER" id="PTHR42912">
    <property type="entry name" value="METHYLTRANSFERASE"/>
    <property type="match status" value="1"/>
</dbReference>
<organism evidence="2 3">
    <name type="scientific">Saccharomonospora amisosensis</name>
    <dbReference type="NCBI Taxonomy" id="1128677"/>
    <lineage>
        <taxon>Bacteria</taxon>
        <taxon>Bacillati</taxon>
        <taxon>Actinomycetota</taxon>
        <taxon>Actinomycetes</taxon>
        <taxon>Pseudonocardiales</taxon>
        <taxon>Pseudonocardiaceae</taxon>
        <taxon>Saccharomonospora</taxon>
    </lineage>
</organism>
<sequence>MTEPQFLRDTRASYDTMAEDYAEWARPELAARPLDRAMLGGFAELVHAAGSGPVADIGCGSGRITGHLAELGLPAFGIDLSPGMVAVARRSYPRLWFGVGSLTALGLADGKLGGVVAWYSIIHVPRELLPDVIADLHRVLAPGGYLQLAFQVGDGLLHLDNALQHRISLDFHRLRMDDVVALLTRAGFGVRATMLREPDGNPTFPERTQQGFLLARKPGTRGSAAPA</sequence>
<dbReference type="GO" id="GO:0008168">
    <property type="term" value="F:methyltransferase activity"/>
    <property type="evidence" value="ECO:0007669"/>
    <property type="project" value="UniProtKB-KW"/>
</dbReference>
<keyword evidence="2" id="KW-0808">Transferase</keyword>
<comment type="caution">
    <text evidence="2">The sequence shown here is derived from an EMBL/GenBank/DDBJ whole genome shotgun (WGS) entry which is preliminary data.</text>
</comment>